<feature type="compositionally biased region" description="Acidic residues" evidence="1">
    <location>
        <begin position="307"/>
        <end position="358"/>
    </location>
</feature>
<keyword evidence="4" id="KW-1185">Reference proteome</keyword>
<protein>
    <submittedName>
        <fullName evidence="3">SRPBCC family protein</fullName>
    </submittedName>
</protein>
<dbReference type="PANTHER" id="PTHR33824:SF7">
    <property type="entry name" value="POLYKETIDE CYCLASE_DEHYDRASE AND LIPID TRANSPORT SUPERFAMILY PROTEIN"/>
    <property type="match status" value="1"/>
</dbReference>
<dbReference type="EMBL" id="JBHUOF010000021">
    <property type="protein sequence ID" value="MFD2800740.1"/>
    <property type="molecule type" value="Genomic_DNA"/>
</dbReference>
<evidence type="ECO:0000259" key="2">
    <source>
        <dbReference type="Pfam" id="PF03364"/>
    </source>
</evidence>
<evidence type="ECO:0000313" key="3">
    <source>
        <dbReference type="EMBL" id="MFD2800740.1"/>
    </source>
</evidence>
<feature type="compositionally biased region" description="Low complexity" evidence="1">
    <location>
        <begin position="21"/>
        <end position="35"/>
    </location>
</feature>
<dbReference type="PANTHER" id="PTHR33824">
    <property type="entry name" value="POLYKETIDE CYCLASE/DEHYDRASE AND LIPID TRANSPORT SUPERFAMILY PROTEIN"/>
    <property type="match status" value="1"/>
</dbReference>
<dbReference type="SUPFAM" id="SSF55961">
    <property type="entry name" value="Bet v1-like"/>
    <property type="match status" value="1"/>
</dbReference>
<comment type="caution">
    <text evidence="3">The sequence shown here is derived from an EMBL/GenBank/DDBJ whole genome shotgun (WGS) entry which is preliminary data.</text>
</comment>
<name>A0ABW5WEE8_9PSEU</name>
<organism evidence="3 4">
    <name type="scientific">Prauserella oleivorans</name>
    <dbReference type="NCBI Taxonomy" id="1478153"/>
    <lineage>
        <taxon>Bacteria</taxon>
        <taxon>Bacillati</taxon>
        <taxon>Actinomycetota</taxon>
        <taxon>Actinomycetes</taxon>
        <taxon>Pseudonocardiales</taxon>
        <taxon>Pseudonocardiaceae</taxon>
        <taxon>Prauserella</taxon>
    </lineage>
</organism>
<dbReference type="Gene3D" id="3.30.530.20">
    <property type="match status" value="1"/>
</dbReference>
<dbReference type="Proteomes" id="UP001597478">
    <property type="component" value="Unassembled WGS sequence"/>
</dbReference>
<feature type="region of interest" description="Disordered" evidence="1">
    <location>
        <begin position="293"/>
        <end position="390"/>
    </location>
</feature>
<evidence type="ECO:0000313" key="4">
    <source>
        <dbReference type="Proteomes" id="UP001597478"/>
    </source>
</evidence>
<sequence>MTSQATGAARKAGKAAKDTTKGTADTATGAAGSAKDAVGDLGASALLKKAVQQLASTVASRAASSVSDKVSSTAQNLTQYAESGGKGGLATALTGAQKLAEGKSPLGAIASTGMSKVTDKVKQAFGGGGGGGAKDQLKVTNIVESIEVGVPIDIAYDLWTQFTDFPSFMKKVENVDQEEDEKLKWKAQVLWSHRTWEATIEEQVPYERIVWRSEGEKGHVDGAVTFHELAPNLTKIVVVLEYYPQGFVERTGNIWRAPGRRARLELKHFQRHAMVHAILKPDEIEGWHGEIREGEVVSEDAVADREGGEDEGQEDEESAEEPSDETDEDTDEEADEEAEEEEPEEPEEPGEDTEDEEEPAPRPRRRRAVAASAPGSSRGTRTRRTRGGRS</sequence>
<feature type="compositionally biased region" description="Low complexity" evidence="1">
    <location>
        <begin position="369"/>
        <end position="379"/>
    </location>
</feature>
<dbReference type="InterPro" id="IPR023393">
    <property type="entry name" value="START-like_dom_sf"/>
</dbReference>
<dbReference type="InterPro" id="IPR005031">
    <property type="entry name" value="COQ10_START"/>
</dbReference>
<gene>
    <name evidence="3" type="ORF">ACFS2C_15200</name>
</gene>
<dbReference type="Pfam" id="PF03364">
    <property type="entry name" value="Polyketide_cyc"/>
    <property type="match status" value="1"/>
</dbReference>
<dbReference type="RefSeq" id="WP_377390466.1">
    <property type="nucleotide sequence ID" value="NZ_JBHSAN010000024.1"/>
</dbReference>
<proteinExistence type="predicted"/>
<reference evidence="4" key="1">
    <citation type="journal article" date="2019" name="Int. J. Syst. Evol. Microbiol.">
        <title>The Global Catalogue of Microorganisms (GCM) 10K type strain sequencing project: providing services to taxonomists for standard genome sequencing and annotation.</title>
        <authorList>
            <consortium name="The Broad Institute Genomics Platform"/>
            <consortium name="The Broad Institute Genome Sequencing Center for Infectious Disease"/>
            <person name="Wu L."/>
            <person name="Ma J."/>
        </authorList>
    </citation>
    <scope>NUCLEOTIDE SEQUENCE [LARGE SCALE GENOMIC DNA]</scope>
    <source>
        <strain evidence="4">IBRC-M 10906</strain>
    </source>
</reference>
<feature type="compositionally biased region" description="Low complexity" evidence="1">
    <location>
        <begin position="1"/>
        <end position="10"/>
    </location>
</feature>
<evidence type="ECO:0000256" key="1">
    <source>
        <dbReference type="SAM" id="MobiDB-lite"/>
    </source>
</evidence>
<accession>A0ABW5WEE8</accession>
<feature type="compositionally biased region" description="Basic residues" evidence="1">
    <location>
        <begin position="380"/>
        <end position="390"/>
    </location>
</feature>
<feature type="domain" description="Coenzyme Q-binding protein COQ10 START" evidence="2">
    <location>
        <begin position="148"/>
        <end position="269"/>
    </location>
</feature>
<feature type="region of interest" description="Disordered" evidence="1">
    <location>
        <begin position="1"/>
        <end position="35"/>
    </location>
</feature>
<dbReference type="CDD" id="cd07817">
    <property type="entry name" value="SRPBCC_8"/>
    <property type="match status" value="1"/>
</dbReference>
<dbReference type="InterPro" id="IPR047137">
    <property type="entry name" value="ORF3"/>
</dbReference>